<dbReference type="PATRIC" id="fig|1396.433.peg.5289"/>
<sequence>MTMLMKQLKLHINFQYKAIIIFWIAALLIKGITSVMDLREIREGFLQHILKSFNCNYIVYSSKYFYHTG</sequence>
<dbReference type="Pfam" id="PF13261">
    <property type="entry name" value="DUF4052"/>
    <property type="match status" value="1"/>
</dbReference>
<dbReference type="InterPro" id="IPR025126">
    <property type="entry name" value="DUF4052"/>
</dbReference>
<comment type="caution">
    <text evidence="1">The sequence shown here is derived from an EMBL/GenBank/DDBJ whole genome shotgun (WGS) entry which is preliminary data.</text>
</comment>
<protein>
    <submittedName>
        <fullName evidence="1">Uncharacterized protein</fullName>
    </submittedName>
</protein>
<reference evidence="2" key="2">
    <citation type="submission" date="2015-04" db="EMBL/GenBank/DDBJ databases">
        <title>Draft Genome Sequences of Eight Spore-Forming Food Isolates of Bacillus cereus Genome sequencing.</title>
        <authorList>
            <person name="Krawcyk A.O."/>
            <person name="de Jong A."/>
            <person name="Eijlander R.T."/>
            <person name="Berendsen E.M."/>
            <person name="Holsappel S."/>
            <person name="Wells-Bennik M."/>
            <person name="Kuipers O.P."/>
        </authorList>
    </citation>
    <scope>NUCLEOTIDE SEQUENCE [LARGE SCALE GENOMIC DNA]</scope>
    <source>
        <strain evidence="2">B4147</strain>
    </source>
</reference>
<dbReference type="AlphaFoldDB" id="A0A0G8C0I2"/>
<dbReference type="EMBL" id="LCYN01000031">
    <property type="protein sequence ID" value="KKZ93323.1"/>
    <property type="molecule type" value="Genomic_DNA"/>
</dbReference>
<evidence type="ECO:0000313" key="1">
    <source>
        <dbReference type="EMBL" id="KKZ93323.1"/>
    </source>
</evidence>
<evidence type="ECO:0000313" key="2">
    <source>
        <dbReference type="Proteomes" id="UP000035350"/>
    </source>
</evidence>
<dbReference type="Proteomes" id="UP000035350">
    <property type="component" value="Unassembled WGS sequence"/>
</dbReference>
<accession>A0A0G8C0I2</accession>
<name>A0A0G8C0I2_9BACI</name>
<proteinExistence type="predicted"/>
<gene>
    <name evidence="1" type="ORF">B4147_2559</name>
</gene>
<reference evidence="1 2" key="1">
    <citation type="journal article" date="2015" name="Genome Announc.">
        <title>Next-Generation Whole-Genome Sequencing of Eight Strains of Bacillus cereus, Isolated from Food.</title>
        <authorList>
            <person name="Krawczyk A.O."/>
            <person name="de Jong A."/>
            <person name="Eijlander R.T."/>
            <person name="Berendsen E.M."/>
            <person name="Holsappel S."/>
            <person name="Wells-Bennik M.H."/>
            <person name="Kuipers O.P."/>
        </authorList>
    </citation>
    <scope>NUCLEOTIDE SEQUENCE [LARGE SCALE GENOMIC DNA]</scope>
    <source>
        <strain evidence="1 2">B4147</strain>
    </source>
</reference>
<organism evidence="1 2">
    <name type="scientific">Bacillus wiedmannii</name>
    <dbReference type="NCBI Taxonomy" id="1890302"/>
    <lineage>
        <taxon>Bacteria</taxon>
        <taxon>Bacillati</taxon>
        <taxon>Bacillota</taxon>
        <taxon>Bacilli</taxon>
        <taxon>Bacillales</taxon>
        <taxon>Bacillaceae</taxon>
        <taxon>Bacillus</taxon>
        <taxon>Bacillus cereus group</taxon>
    </lineage>
</organism>